<dbReference type="InterPro" id="IPR024559">
    <property type="entry name" value="DUF3846"/>
</dbReference>
<sequence>MENEKKIKVVMLEPGKLARTAEIDASLAGMQKTVGGLIEPFYPFEEQVCIVCNEESKINGMPPLPQI</sequence>
<name>A0A175A7W5_9FIRM</name>
<evidence type="ECO:0000313" key="3">
    <source>
        <dbReference type="Proteomes" id="UP000095662"/>
    </source>
</evidence>
<reference evidence="2 3" key="1">
    <citation type="submission" date="2015-09" db="EMBL/GenBank/DDBJ databases">
        <authorList>
            <consortium name="Pathogen Informatics"/>
        </authorList>
    </citation>
    <scope>NUCLEOTIDE SEQUENCE [LARGE SCALE GENOMIC DNA]</scope>
    <source>
        <strain evidence="2 3">2789STDY5834928</strain>
    </source>
</reference>
<dbReference type="EMBL" id="CZBY01000028">
    <property type="protein sequence ID" value="CUQ92031.1"/>
    <property type="molecule type" value="Genomic_DNA"/>
</dbReference>
<gene>
    <name evidence="2" type="ORF">ERS852540_02443</name>
</gene>
<dbReference type="Pfam" id="PF12957">
    <property type="entry name" value="DUF3846"/>
    <property type="match status" value="1"/>
</dbReference>
<evidence type="ECO:0000259" key="1">
    <source>
        <dbReference type="Pfam" id="PF12957"/>
    </source>
</evidence>
<organism evidence="2 3">
    <name type="scientific">[Eubacterium] siraeum</name>
    <dbReference type="NCBI Taxonomy" id="39492"/>
    <lineage>
        <taxon>Bacteria</taxon>
        <taxon>Bacillati</taxon>
        <taxon>Bacillota</taxon>
        <taxon>Clostridia</taxon>
        <taxon>Eubacteriales</taxon>
        <taxon>Oscillospiraceae</taxon>
        <taxon>Oscillospiraceae incertae sedis</taxon>
    </lineage>
</organism>
<evidence type="ECO:0000313" key="2">
    <source>
        <dbReference type="EMBL" id="CUQ92031.1"/>
    </source>
</evidence>
<protein>
    <submittedName>
        <fullName evidence="2">Domain of uncharacterized function (DUF3846)</fullName>
    </submittedName>
</protein>
<dbReference type="AlphaFoldDB" id="A0A175A7W5"/>
<proteinExistence type="predicted"/>
<accession>A0A175A7W5</accession>
<feature type="domain" description="DUF3846" evidence="1">
    <location>
        <begin position="7"/>
        <end position="63"/>
    </location>
</feature>
<dbReference type="Proteomes" id="UP000095662">
    <property type="component" value="Unassembled WGS sequence"/>
</dbReference>